<dbReference type="EMBL" id="PZEV01000007">
    <property type="protein sequence ID" value="PTI51889.1"/>
    <property type="molecule type" value="Genomic_DNA"/>
</dbReference>
<gene>
    <name evidence="1" type="ORF">BU085_03350</name>
</gene>
<evidence type="ECO:0000313" key="2">
    <source>
        <dbReference type="Proteomes" id="UP000240717"/>
    </source>
</evidence>
<dbReference type="Proteomes" id="UP000240717">
    <property type="component" value="Unassembled WGS sequence"/>
</dbReference>
<dbReference type="InterPro" id="IPR036038">
    <property type="entry name" value="Aminotransferase-like"/>
</dbReference>
<protein>
    <submittedName>
        <fullName evidence="1">Aminodeoxychorismate lyase</fullName>
    </submittedName>
</protein>
<accession>A0A2T4Q292</accession>
<dbReference type="RefSeq" id="WP_002450957.1">
    <property type="nucleotide sequence ID" value="NZ_CP054017.1"/>
</dbReference>
<dbReference type="Pfam" id="PF01063">
    <property type="entry name" value="Aminotran_4"/>
    <property type="match status" value="1"/>
</dbReference>
<dbReference type="InterPro" id="IPR043132">
    <property type="entry name" value="BCAT-like_C"/>
</dbReference>
<evidence type="ECO:0000313" key="1">
    <source>
        <dbReference type="EMBL" id="PTI51889.1"/>
    </source>
</evidence>
<dbReference type="Gene3D" id="3.30.470.10">
    <property type="match status" value="1"/>
</dbReference>
<dbReference type="STRING" id="1194526.A284_09750"/>
<keyword evidence="1" id="KW-0456">Lyase</keyword>
<dbReference type="AlphaFoldDB" id="A0A2T4Q292"/>
<dbReference type="GO" id="GO:0016829">
    <property type="term" value="F:lyase activity"/>
    <property type="evidence" value="ECO:0007669"/>
    <property type="project" value="UniProtKB-KW"/>
</dbReference>
<comment type="caution">
    <text evidence="1">The sequence shown here is derived from an EMBL/GenBank/DDBJ whole genome shotgun (WGS) entry which is preliminary data.</text>
</comment>
<dbReference type="Gene3D" id="3.20.10.10">
    <property type="entry name" value="D-amino Acid Aminotransferase, subunit A, domain 2"/>
    <property type="match status" value="1"/>
</dbReference>
<sequence length="202" mass="23762">MYLFETMKLENGHIARLTFHKQRMSQSSNKLNIAFNELDWDRLIQSIQAEYSEGSYRLKVMLQEEGNFDYLVAPLTSKSHFTASLVREHANTSHLMKINKTSNREHVSYDLNTDLALIFDENGKILEFNIGNVMFKENDHYFTPHYNEDFLLGCMRQSLIDEGCLQERDYYVDELIEKLKTKKVEVFLLNSLREVADVTIYL</sequence>
<name>A0A2T4Q292_STAWA</name>
<organism evidence="1 2">
    <name type="scientific">Staphylococcus warneri</name>
    <dbReference type="NCBI Taxonomy" id="1292"/>
    <lineage>
        <taxon>Bacteria</taxon>
        <taxon>Bacillati</taxon>
        <taxon>Bacillota</taxon>
        <taxon>Bacilli</taxon>
        <taxon>Bacillales</taxon>
        <taxon>Staphylococcaceae</taxon>
        <taxon>Staphylococcus</taxon>
    </lineage>
</organism>
<reference evidence="1 2" key="1">
    <citation type="journal article" date="2016" name="Front. Microbiol.">
        <title>Comprehensive Phylogenetic Analysis of Bovine Non-aureus Staphylococci Species Based on Whole-Genome Sequencing.</title>
        <authorList>
            <person name="Naushad S."/>
            <person name="Barkema H.W."/>
            <person name="Luby C."/>
            <person name="Condas L.A."/>
            <person name="Nobrega D.B."/>
            <person name="Carson D.A."/>
            <person name="De Buck J."/>
        </authorList>
    </citation>
    <scope>NUCLEOTIDE SEQUENCE [LARGE SCALE GENOMIC DNA]</scope>
    <source>
        <strain evidence="1 2">SNUC 2993</strain>
    </source>
</reference>
<dbReference type="SUPFAM" id="SSF56752">
    <property type="entry name" value="D-aminoacid aminotransferase-like PLP-dependent enzymes"/>
    <property type="match status" value="1"/>
</dbReference>
<dbReference type="InterPro" id="IPR043131">
    <property type="entry name" value="BCAT-like_N"/>
</dbReference>
<proteinExistence type="predicted"/>
<dbReference type="InterPro" id="IPR001544">
    <property type="entry name" value="Aminotrans_IV"/>
</dbReference>